<sequence>MASPIILLICLFVQSLLAVDLTVDVGYTKYRGTDRGNGIYRWAGMRYARSASRRDGMRFAPPAEPPSIGGIVDAKEFGPVCISSGTDLKSEFGVDQSEDCLFVNVFAPAKATATSNLPVYVFIQGGGFNANGNPNFDGASLIHAANFEMVVVNFNYRVGPYGFLAGQEIVSDKGSSLNNGLKDQRQLLKWVKTHIRQFGGDPDHVTLGGASAGGGSVVLHLTAYGGRDDKLFNAAVAESQAFPPLRTVKDSQFQYDELLKQTGCKDLKCMRDMDAVQFQKAVRSINMPFPGGKEAPMWFWNPTLDYDFIGNYTYNEIKAGHLVKVPTIFGDDTNEGTQFIPDEVTSMSKAEQFVSDQYTTLSEQQKASIRAVFQGPTNTENDPNWKKVAAEVFGSIRYVCPGINISAAYANNGSPTWQYRWDVGSALHVSELGPVWFNGTSAAAVFIHNYFASFIRSYDPNKYKHDFFVDGGKKITSPTWEQFGKGNGKRMLFADNNLVKMEDIPNEQHQKCGVISGLGISLKQ</sequence>
<proteinExistence type="predicted"/>
<keyword evidence="2" id="KW-1185">Reference proteome</keyword>
<evidence type="ECO:0000313" key="2">
    <source>
        <dbReference type="Proteomes" id="UP000799755"/>
    </source>
</evidence>
<comment type="caution">
    <text evidence="1">The sequence shown here is derived from an EMBL/GenBank/DDBJ whole genome shotgun (WGS) entry which is preliminary data.</text>
</comment>
<evidence type="ECO:0000313" key="1">
    <source>
        <dbReference type="EMBL" id="KAF2470691.1"/>
    </source>
</evidence>
<dbReference type="EMBL" id="MU003507">
    <property type="protein sequence ID" value="KAF2470691.1"/>
    <property type="molecule type" value="Genomic_DNA"/>
</dbReference>
<dbReference type="Proteomes" id="UP000799755">
    <property type="component" value="Unassembled WGS sequence"/>
</dbReference>
<accession>A0ACB6QWX0</accession>
<reference evidence="1" key="1">
    <citation type="journal article" date="2020" name="Stud. Mycol.">
        <title>101 Dothideomycetes genomes: a test case for predicting lifestyles and emergence of pathogens.</title>
        <authorList>
            <person name="Haridas S."/>
            <person name="Albert R."/>
            <person name="Binder M."/>
            <person name="Bloem J."/>
            <person name="Labutti K."/>
            <person name="Salamov A."/>
            <person name="Andreopoulos B."/>
            <person name="Baker S."/>
            <person name="Barry K."/>
            <person name="Bills G."/>
            <person name="Bluhm B."/>
            <person name="Cannon C."/>
            <person name="Castanera R."/>
            <person name="Culley D."/>
            <person name="Daum C."/>
            <person name="Ezra D."/>
            <person name="Gonzalez J."/>
            <person name="Henrissat B."/>
            <person name="Kuo A."/>
            <person name="Liang C."/>
            <person name="Lipzen A."/>
            <person name="Lutzoni F."/>
            <person name="Magnuson J."/>
            <person name="Mondo S."/>
            <person name="Nolan M."/>
            <person name="Ohm R."/>
            <person name="Pangilinan J."/>
            <person name="Park H.-J."/>
            <person name="Ramirez L."/>
            <person name="Alfaro M."/>
            <person name="Sun H."/>
            <person name="Tritt A."/>
            <person name="Yoshinaga Y."/>
            <person name="Zwiers L.-H."/>
            <person name="Turgeon B."/>
            <person name="Goodwin S."/>
            <person name="Spatafora J."/>
            <person name="Crous P."/>
            <person name="Grigoriev I."/>
        </authorList>
    </citation>
    <scope>NUCLEOTIDE SEQUENCE</scope>
    <source>
        <strain evidence="1">ATCC 200398</strain>
    </source>
</reference>
<protein>
    <submittedName>
        <fullName evidence="1">Alpha/beta-hydrolase</fullName>
    </submittedName>
</protein>
<name>A0ACB6QWX0_9PLEO</name>
<gene>
    <name evidence="1" type="ORF">BDR25DRAFT_286852</name>
</gene>
<organism evidence="1 2">
    <name type="scientific">Lindgomyces ingoldianus</name>
    <dbReference type="NCBI Taxonomy" id="673940"/>
    <lineage>
        <taxon>Eukaryota</taxon>
        <taxon>Fungi</taxon>
        <taxon>Dikarya</taxon>
        <taxon>Ascomycota</taxon>
        <taxon>Pezizomycotina</taxon>
        <taxon>Dothideomycetes</taxon>
        <taxon>Pleosporomycetidae</taxon>
        <taxon>Pleosporales</taxon>
        <taxon>Lindgomycetaceae</taxon>
        <taxon>Lindgomyces</taxon>
    </lineage>
</organism>